<dbReference type="InterPro" id="IPR024060">
    <property type="entry name" value="Ureidoglycolate_lyase_dom_sf"/>
</dbReference>
<organism evidence="1 2">
    <name type="scientific">Congzhengia minquanensis</name>
    <dbReference type="NCBI Taxonomy" id="2763657"/>
    <lineage>
        <taxon>Bacteria</taxon>
        <taxon>Bacillati</taxon>
        <taxon>Bacillota</taxon>
        <taxon>Clostridia</taxon>
        <taxon>Eubacteriales</taxon>
        <taxon>Oscillospiraceae</taxon>
        <taxon>Congzhengia</taxon>
    </lineage>
</organism>
<gene>
    <name evidence="1" type="ORF">H8698_11365</name>
</gene>
<dbReference type="Pfam" id="PF16161">
    <property type="entry name" value="DUF4867"/>
    <property type="match status" value="1"/>
</dbReference>
<name>A0A926DNG5_9FIRM</name>
<keyword evidence="2" id="KW-1185">Reference proteome</keyword>
<evidence type="ECO:0000313" key="2">
    <source>
        <dbReference type="Proteomes" id="UP000611762"/>
    </source>
</evidence>
<dbReference type="RefSeq" id="WP_249313593.1">
    <property type="nucleotide sequence ID" value="NZ_JACRSU010000004.1"/>
</dbReference>
<comment type="caution">
    <text evidence="1">The sequence shown here is derived from an EMBL/GenBank/DDBJ whole genome shotgun (WGS) entry which is preliminary data.</text>
</comment>
<dbReference type="Gene3D" id="2.60.120.480">
    <property type="entry name" value="Ureidoglycolate hydrolase"/>
    <property type="match status" value="1"/>
</dbReference>
<evidence type="ECO:0000313" key="1">
    <source>
        <dbReference type="EMBL" id="MBC8541576.1"/>
    </source>
</evidence>
<accession>A0A926DNG5</accession>
<dbReference type="InterPro" id="IPR032358">
    <property type="entry name" value="DUF4867"/>
</dbReference>
<dbReference type="AlphaFoldDB" id="A0A926DNG5"/>
<protein>
    <submittedName>
        <fullName evidence="1">DUF4867 family protein</fullName>
    </submittedName>
</protein>
<reference evidence="1" key="1">
    <citation type="submission" date="2020-08" db="EMBL/GenBank/DDBJ databases">
        <title>Genome public.</title>
        <authorList>
            <person name="Liu C."/>
            <person name="Sun Q."/>
        </authorList>
    </citation>
    <scope>NUCLEOTIDE SEQUENCE</scope>
    <source>
        <strain evidence="1">H8</strain>
    </source>
</reference>
<dbReference type="EMBL" id="JACRSU010000004">
    <property type="protein sequence ID" value="MBC8541576.1"/>
    <property type="molecule type" value="Genomic_DNA"/>
</dbReference>
<proteinExistence type="predicted"/>
<dbReference type="Proteomes" id="UP000611762">
    <property type="component" value="Unassembled WGS sequence"/>
</dbReference>
<dbReference type="GO" id="GO:0004848">
    <property type="term" value="F:ureidoglycolate hydrolase activity"/>
    <property type="evidence" value="ECO:0007669"/>
    <property type="project" value="InterPro"/>
</dbReference>
<sequence>MKLHTIHDKEFAPYGRVIDCDCSEIIDMAKKIELPKEGSTYLASVEDFENLEVKTQLEKEYFGEIPIQVGYCFGHSTKLNGFEWHKSSEINIAVTDAILFLGNIAEMENDRYNSENAKAFLLKRGDIVEVYATTLHFCPCEVTKDGFGVVVVLPKGTNTNLEHTPKDKKMFKKNKWIIAHEDNDNLLKRGVVPGVYGKNFEVGKDI</sequence>